<dbReference type="EMBL" id="BK016159">
    <property type="protein sequence ID" value="DAF99013.1"/>
    <property type="molecule type" value="Genomic_DNA"/>
</dbReference>
<organism evidence="2">
    <name type="scientific">Siphoviridae sp. ctDmR33</name>
    <dbReference type="NCBI Taxonomy" id="2825389"/>
    <lineage>
        <taxon>Viruses</taxon>
        <taxon>Duplodnaviria</taxon>
        <taxon>Heunggongvirae</taxon>
        <taxon>Uroviricota</taxon>
        <taxon>Caudoviricetes</taxon>
    </lineage>
</organism>
<sequence>MQYYNPMMNYQQRIEPRTGVVGRAVTCEQEAISAQIPFDATINVYTDLANGKIYVKTFNMQTGAADFRTFVYQQPPAAPAPPQYVTRDEFERFKEELLNEYHGNRQYADAQEPQCGTGMVAGTANDAGKNAGTATRVSK</sequence>
<feature type="region of interest" description="Disordered" evidence="1">
    <location>
        <begin position="118"/>
        <end position="139"/>
    </location>
</feature>
<evidence type="ECO:0000256" key="1">
    <source>
        <dbReference type="SAM" id="MobiDB-lite"/>
    </source>
</evidence>
<reference evidence="2" key="1">
    <citation type="journal article" date="2021" name="Proc. Natl. Acad. Sci. U.S.A.">
        <title>A Catalog of Tens of Thousands of Viruses from Human Metagenomes Reveals Hidden Associations with Chronic Diseases.</title>
        <authorList>
            <person name="Tisza M.J."/>
            <person name="Buck C.B."/>
        </authorList>
    </citation>
    <scope>NUCLEOTIDE SEQUENCE</scope>
    <source>
        <strain evidence="2">CtDmR33</strain>
    </source>
</reference>
<proteinExistence type="predicted"/>
<name>A0A8S5UX05_9CAUD</name>
<evidence type="ECO:0000313" key="2">
    <source>
        <dbReference type="EMBL" id="DAF99013.1"/>
    </source>
</evidence>
<protein>
    <submittedName>
        <fullName evidence="2">Uncharacterized protein</fullName>
    </submittedName>
</protein>
<accession>A0A8S5UX05</accession>